<gene>
    <name evidence="3" type="ORF">HNP48_000321</name>
</gene>
<dbReference type="InterPro" id="IPR006680">
    <property type="entry name" value="Amidohydro-rel"/>
</dbReference>
<dbReference type="InterPro" id="IPR011059">
    <property type="entry name" value="Metal-dep_hydrolase_composite"/>
</dbReference>
<dbReference type="InterPro" id="IPR051781">
    <property type="entry name" value="Metallo-dep_Hydrolase"/>
</dbReference>
<dbReference type="Gene3D" id="3.30.110.90">
    <property type="entry name" value="Amidohydrolase"/>
    <property type="match status" value="1"/>
</dbReference>
<protein>
    <submittedName>
        <fullName evidence="3">Imidazolonepropionase-like amidohydrolase</fullName>
    </submittedName>
</protein>
<keyword evidence="3" id="KW-0378">Hydrolase</keyword>
<dbReference type="GO" id="GO:0016810">
    <property type="term" value="F:hydrolase activity, acting on carbon-nitrogen (but not peptide) bonds"/>
    <property type="evidence" value="ECO:0007669"/>
    <property type="project" value="InterPro"/>
</dbReference>
<evidence type="ECO:0000259" key="2">
    <source>
        <dbReference type="Pfam" id="PF01979"/>
    </source>
</evidence>
<dbReference type="Gene3D" id="3.40.50.10910">
    <property type="entry name" value="Amidohydrolase"/>
    <property type="match status" value="1"/>
</dbReference>
<proteinExistence type="predicted"/>
<dbReference type="InterPro" id="IPR032466">
    <property type="entry name" value="Metal_Hydrolase"/>
</dbReference>
<dbReference type="SUPFAM" id="SSF51338">
    <property type="entry name" value="Composite domain of metallo-dependent hydrolases"/>
    <property type="match status" value="1"/>
</dbReference>
<dbReference type="AlphaFoldDB" id="A0A7X0U701"/>
<accession>A0A7X0U701</accession>
<dbReference type="PROSITE" id="PS51257">
    <property type="entry name" value="PROKAR_LIPOPROTEIN"/>
    <property type="match status" value="1"/>
</dbReference>
<name>A0A7X0U701_9BURK</name>
<dbReference type="Pfam" id="PF01979">
    <property type="entry name" value="Amidohydro_1"/>
    <property type="match status" value="1"/>
</dbReference>
<dbReference type="EMBL" id="JACHLK010000001">
    <property type="protein sequence ID" value="MBB6557657.1"/>
    <property type="molecule type" value="Genomic_DNA"/>
</dbReference>
<dbReference type="PANTHER" id="PTHR43135:SF3">
    <property type="entry name" value="ALPHA-D-RIBOSE 1-METHYLPHOSPHONATE 5-TRIPHOSPHATE DIPHOSPHATASE"/>
    <property type="match status" value="1"/>
</dbReference>
<organism evidence="3 4">
    <name type="scientific">Acidovorax soli</name>
    <dbReference type="NCBI Taxonomy" id="592050"/>
    <lineage>
        <taxon>Bacteria</taxon>
        <taxon>Pseudomonadati</taxon>
        <taxon>Pseudomonadota</taxon>
        <taxon>Betaproteobacteria</taxon>
        <taxon>Burkholderiales</taxon>
        <taxon>Comamonadaceae</taxon>
        <taxon>Acidovorax</taxon>
    </lineage>
</organism>
<dbReference type="PANTHER" id="PTHR43135">
    <property type="entry name" value="ALPHA-D-RIBOSE 1-METHYLPHOSPHONATE 5-TRIPHOSPHATE DIPHOSPHATASE"/>
    <property type="match status" value="1"/>
</dbReference>
<evidence type="ECO:0000256" key="1">
    <source>
        <dbReference type="SAM" id="SignalP"/>
    </source>
</evidence>
<feature type="domain" description="Amidohydrolase-related" evidence="2">
    <location>
        <begin position="371"/>
        <end position="468"/>
    </location>
</feature>
<keyword evidence="1" id="KW-0732">Signal</keyword>
<dbReference type="RefSeq" id="WP_184855098.1">
    <property type="nucleotide sequence ID" value="NZ_JACHLK010000001.1"/>
</dbReference>
<comment type="caution">
    <text evidence="3">The sequence shown here is derived from an EMBL/GenBank/DDBJ whole genome shotgun (WGS) entry which is preliminary data.</text>
</comment>
<feature type="chain" id="PRO_5030562846" evidence="1">
    <location>
        <begin position="31"/>
        <end position="506"/>
    </location>
</feature>
<evidence type="ECO:0000313" key="4">
    <source>
        <dbReference type="Proteomes" id="UP000575083"/>
    </source>
</evidence>
<dbReference type="SUPFAM" id="SSF51556">
    <property type="entry name" value="Metallo-dependent hydrolases"/>
    <property type="match status" value="1"/>
</dbReference>
<reference evidence="3 4" key="1">
    <citation type="submission" date="2020-08" db="EMBL/GenBank/DDBJ databases">
        <title>Functional genomics of gut bacteria from endangered species of beetles.</title>
        <authorList>
            <person name="Carlos-Shanley C."/>
        </authorList>
    </citation>
    <scope>NUCLEOTIDE SEQUENCE [LARGE SCALE GENOMIC DNA]</scope>
    <source>
        <strain evidence="3 4">S00198</strain>
    </source>
</reference>
<evidence type="ECO:0000313" key="3">
    <source>
        <dbReference type="EMBL" id="MBB6557657.1"/>
    </source>
</evidence>
<dbReference type="Gene3D" id="3.20.20.140">
    <property type="entry name" value="Metal-dependent hydrolases"/>
    <property type="match status" value="1"/>
</dbReference>
<sequence length="506" mass="52843">MKILTSLATVVAALAAAAALSSCSQQPPLAAIDQGLVLRNVHVVDTRDGTLQRGVHVVIQGGRIQAISASPVRTGAGAQSVDGAGRYLVPGFLDMHTHAAPTLGSEPNGFTVLLANGVTGIREAGGSPALIAAVRRHNAAVQSGSAAGPEVLMVPSLIYAGQAPTPEGARQFVRERLAEGADFIKIVGGPPAAFLAAIDEARRQGSHAAGHMSPAVSAAATSEAGYRSIEHLGSGMGLLLDCSAEEVSIRAAALALRVPPPTQVINPRLADGNAYADLTLRLIGSYDAAKCARLARVFAQNGTWQAATLIRLRTQAYGNDPAYRNDPNLQYVDKARAAQWAGIGAQFDATLSASARAGLQSFYQLQRSTVKLLQDQGVKILAGSDLGGGWLVPGFSLHQEFAELRAAGLTPLQVLQAATLNGAQFAGRESTLGTVEPGKWADLVLLDGNPLEDVRNLDRIASVVLRGRHFPRAELDRMLQQVAAGYAAQAPRPQAALEDPTHPPHH</sequence>
<feature type="signal peptide" evidence="1">
    <location>
        <begin position="1"/>
        <end position="30"/>
    </location>
</feature>
<dbReference type="Gene3D" id="2.30.40.10">
    <property type="entry name" value="Urease, subunit C, domain 1"/>
    <property type="match status" value="2"/>
</dbReference>
<keyword evidence="4" id="KW-1185">Reference proteome</keyword>
<dbReference type="Proteomes" id="UP000575083">
    <property type="component" value="Unassembled WGS sequence"/>
</dbReference>